<evidence type="ECO:0000256" key="2">
    <source>
        <dbReference type="ARBA" id="ARBA00022475"/>
    </source>
</evidence>
<proteinExistence type="predicted"/>
<sequence length="866" mass="94767">MATDAVGTSGVPRKSIYAILTLNVDSNLNDPTMTSPGAGTNYRTTVEINEDIDFNYIVFNAEASDNDLTDPFNKLVFSLTGQGKATDLFTINQDSGIITLKKSLLQENDLQYIATLIVEDGGSPPRKDSNTGTVTINVIRNNNAPQWESATYKQNIPETSGINANVIPVRAVDPDRVFNVVKYEIIGDDKAPAYFKIDENTGLIQVRASLAGINDEIFYVRVRAYDNGSPPMGNTTVVTVTVERNLQAPVLGDPTVITVRIPETQELGLAITRVNATDADSQAPHKTIKYRAFADTKTNQYFGINTDTGDVYVKRSLQLDTQENFQMFVQAYDEGTPSKVSSQNATIDINVLRNKFAPAPTQLEFNVLVPETATLLENVQIVTFNDADTDQPYGNLTLSVIGDGNVELYFDFRQIKDSSQNDAAQIRVKTDLTTAPLDTYTMRIQAKDGGTPAMSGTAVVVIKINRNLFRPVFAPTFYTKTISELTDLGEVIVKLNATDNDMRSPNNITRYLMSKDSGSLEASNYFLVDYTTGEVRLRQSLMNDPSKRGSYNFDAEATDLGSTPLTGSNTAQIAITVNRNRNSPIINNLDNTIEIFHNRTGDVYDVAASDADTVAPFNTIEYDITGDDGAELTFRINSTTGVISLATSIFPLTTTSYKIRVRARDGGVPRLEDVGVLTVNVKRNFNVPVFNQNSYNGTVREDQDIGSSIIQVLAGDVDSDSPYNFVNYKIDGGDARFLVDPSTGWITVRRTLTGETQTTFTFNIFAEDGGTPAGRSQNIPVTITVQRNLQTPVFNNLPNSIRIQPTQSGTFFTANATDDDTVSPFGTVSYSIIGDESSTRLFTINQNGGGIAVIGNLQTDQGEYYQ</sequence>
<accession>A0A8B6FW24</accession>
<dbReference type="FunFam" id="2.60.40.60:FF:000116">
    <property type="entry name" value="Dachsous cadherin-related 2"/>
    <property type="match status" value="1"/>
</dbReference>
<dbReference type="SUPFAM" id="SSF49313">
    <property type="entry name" value="Cadherin-like"/>
    <property type="match status" value="8"/>
</dbReference>
<evidence type="ECO:0000256" key="8">
    <source>
        <dbReference type="ARBA" id="ARBA00022989"/>
    </source>
</evidence>
<keyword evidence="4" id="KW-0732">Signal</keyword>
<evidence type="ECO:0000256" key="1">
    <source>
        <dbReference type="ARBA" id="ARBA00004162"/>
    </source>
</evidence>
<reference evidence="13" key="1">
    <citation type="submission" date="2018-11" db="EMBL/GenBank/DDBJ databases">
        <authorList>
            <person name="Alioto T."/>
            <person name="Alioto T."/>
        </authorList>
    </citation>
    <scope>NUCLEOTIDE SEQUENCE</scope>
</reference>
<feature type="domain" description="Cadherin" evidence="12">
    <location>
        <begin position="148"/>
        <end position="251"/>
    </location>
</feature>
<dbReference type="Proteomes" id="UP000596742">
    <property type="component" value="Unassembled WGS sequence"/>
</dbReference>
<evidence type="ECO:0000256" key="3">
    <source>
        <dbReference type="ARBA" id="ARBA00022692"/>
    </source>
</evidence>
<dbReference type="Gene3D" id="2.60.40.60">
    <property type="entry name" value="Cadherins"/>
    <property type="match status" value="8"/>
</dbReference>
<keyword evidence="14" id="KW-1185">Reference proteome</keyword>
<dbReference type="GO" id="GO:0005886">
    <property type="term" value="C:plasma membrane"/>
    <property type="evidence" value="ECO:0007669"/>
    <property type="project" value="UniProtKB-SubCell"/>
</dbReference>
<dbReference type="GO" id="GO:0005509">
    <property type="term" value="F:calcium ion binding"/>
    <property type="evidence" value="ECO:0007669"/>
    <property type="project" value="UniProtKB-UniRule"/>
</dbReference>
<feature type="domain" description="Cadherin" evidence="12">
    <location>
        <begin position="253"/>
        <end position="360"/>
    </location>
</feature>
<dbReference type="PANTHER" id="PTHR24025">
    <property type="entry name" value="DESMOGLEIN FAMILY MEMBER"/>
    <property type="match status" value="1"/>
</dbReference>
<gene>
    <name evidence="13" type="ORF">MGAL_10B068602</name>
</gene>
<dbReference type="CDD" id="cd11304">
    <property type="entry name" value="Cadherin_repeat"/>
    <property type="match status" value="7"/>
</dbReference>
<dbReference type="FunFam" id="2.60.40.60:FF:000033">
    <property type="entry name" value="FAT atypical cadherin 1"/>
    <property type="match status" value="1"/>
</dbReference>
<evidence type="ECO:0000256" key="9">
    <source>
        <dbReference type="ARBA" id="ARBA00023136"/>
    </source>
</evidence>
<dbReference type="InterPro" id="IPR002126">
    <property type="entry name" value="Cadherin-like_dom"/>
</dbReference>
<feature type="domain" description="Cadherin" evidence="12">
    <location>
        <begin position="361"/>
        <end position="477"/>
    </location>
</feature>
<keyword evidence="8" id="KW-1133">Transmembrane helix</keyword>
<evidence type="ECO:0000256" key="10">
    <source>
        <dbReference type="ARBA" id="ARBA00023180"/>
    </source>
</evidence>
<feature type="domain" description="Cadherin" evidence="12">
    <location>
        <begin position="474"/>
        <end position="586"/>
    </location>
</feature>
<feature type="domain" description="Cadherin" evidence="12">
    <location>
        <begin position="816"/>
        <end position="866"/>
    </location>
</feature>
<evidence type="ECO:0000256" key="4">
    <source>
        <dbReference type="ARBA" id="ARBA00022729"/>
    </source>
</evidence>
<dbReference type="EMBL" id="UYJE01007415">
    <property type="protein sequence ID" value="VDI54526.1"/>
    <property type="molecule type" value="Genomic_DNA"/>
</dbReference>
<keyword evidence="3" id="KW-0812">Transmembrane</keyword>
<keyword evidence="2" id="KW-1003">Cell membrane</keyword>
<dbReference type="GO" id="GO:0007156">
    <property type="term" value="P:homophilic cell adhesion via plasma membrane adhesion molecules"/>
    <property type="evidence" value="ECO:0007669"/>
    <property type="project" value="InterPro"/>
</dbReference>
<feature type="domain" description="Cadherin" evidence="12">
    <location>
        <begin position="40"/>
        <end position="147"/>
    </location>
</feature>
<feature type="non-terminal residue" evidence="13">
    <location>
        <position position="1"/>
    </location>
</feature>
<protein>
    <submittedName>
        <fullName evidence="13">Protocadherin Fat 4</fullName>
    </submittedName>
</protein>
<dbReference type="PRINTS" id="PR00205">
    <property type="entry name" value="CADHERIN"/>
</dbReference>
<dbReference type="PANTHER" id="PTHR24025:SF23">
    <property type="entry name" value="NEURAL-CADHERIN"/>
    <property type="match status" value="1"/>
</dbReference>
<feature type="domain" description="Cadherin" evidence="12">
    <location>
        <begin position="691"/>
        <end position="794"/>
    </location>
</feature>
<comment type="subcellular location">
    <subcellularLocation>
        <location evidence="1">Cell membrane</location>
        <topology evidence="1">Single-pass membrane protein</topology>
    </subcellularLocation>
</comment>
<dbReference type="InterPro" id="IPR050971">
    <property type="entry name" value="Cadherin-domain_protein"/>
</dbReference>
<evidence type="ECO:0000313" key="13">
    <source>
        <dbReference type="EMBL" id="VDI54526.1"/>
    </source>
</evidence>
<evidence type="ECO:0000259" key="12">
    <source>
        <dbReference type="PROSITE" id="PS50268"/>
    </source>
</evidence>
<keyword evidence="7" id="KW-0130">Cell adhesion</keyword>
<keyword evidence="6 11" id="KW-0106">Calcium</keyword>
<evidence type="ECO:0000313" key="14">
    <source>
        <dbReference type="Proteomes" id="UP000596742"/>
    </source>
</evidence>
<organism evidence="13 14">
    <name type="scientific">Mytilus galloprovincialis</name>
    <name type="common">Mediterranean mussel</name>
    <dbReference type="NCBI Taxonomy" id="29158"/>
    <lineage>
        <taxon>Eukaryota</taxon>
        <taxon>Metazoa</taxon>
        <taxon>Spiralia</taxon>
        <taxon>Lophotrochozoa</taxon>
        <taxon>Mollusca</taxon>
        <taxon>Bivalvia</taxon>
        <taxon>Autobranchia</taxon>
        <taxon>Pteriomorphia</taxon>
        <taxon>Mytilida</taxon>
        <taxon>Mytiloidea</taxon>
        <taxon>Mytilidae</taxon>
        <taxon>Mytilinae</taxon>
        <taxon>Mytilus</taxon>
    </lineage>
</organism>
<dbReference type="Pfam" id="PF00028">
    <property type="entry name" value="Cadherin"/>
    <property type="match status" value="6"/>
</dbReference>
<dbReference type="SMART" id="SM00112">
    <property type="entry name" value="CA"/>
    <property type="match status" value="7"/>
</dbReference>
<evidence type="ECO:0000256" key="5">
    <source>
        <dbReference type="ARBA" id="ARBA00022737"/>
    </source>
</evidence>
<name>A0A8B6FW24_MYTGA</name>
<dbReference type="AlphaFoldDB" id="A0A8B6FW24"/>
<comment type="caution">
    <text evidence="13">The sequence shown here is derived from an EMBL/GenBank/DDBJ whole genome shotgun (WGS) entry which is preliminary data.</text>
</comment>
<feature type="domain" description="Cadherin" evidence="12">
    <location>
        <begin position="603"/>
        <end position="690"/>
    </location>
</feature>
<keyword evidence="5" id="KW-0677">Repeat</keyword>
<keyword evidence="10" id="KW-0325">Glycoprotein</keyword>
<keyword evidence="9" id="KW-0472">Membrane</keyword>
<evidence type="ECO:0000256" key="11">
    <source>
        <dbReference type="PROSITE-ProRule" id="PRU00043"/>
    </source>
</evidence>
<evidence type="ECO:0000256" key="7">
    <source>
        <dbReference type="ARBA" id="ARBA00022889"/>
    </source>
</evidence>
<dbReference type="GO" id="GO:0005911">
    <property type="term" value="C:cell-cell junction"/>
    <property type="evidence" value="ECO:0007669"/>
    <property type="project" value="TreeGrafter"/>
</dbReference>
<evidence type="ECO:0000256" key="6">
    <source>
        <dbReference type="ARBA" id="ARBA00022837"/>
    </source>
</evidence>
<dbReference type="PROSITE" id="PS50268">
    <property type="entry name" value="CADHERIN_2"/>
    <property type="match status" value="8"/>
</dbReference>
<dbReference type="InterPro" id="IPR015919">
    <property type="entry name" value="Cadherin-like_sf"/>
</dbReference>
<dbReference type="OrthoDB" id="6161279at2759"/>